<protein>
    <submittedName>
        <fullName evidence="7">Tubulin-specific chaperone C</fullName>
    </submittedName>
</protein>
<organism evidence="7 8">
    <name type="scientific">Podospora fimiseda</name>
    <dbReference type="NCBI Taxonomy" id="252190"/>
    <lineage>
        <taxon>Eukaryota</taxon>
        <taxon>Fungi</taxon>
        <taxon>Dikarya</taxon>
        <taxon>Ascomycota</taxon>
        <taxon>Pezizomycotina</taxon>
        <taxon>Sordariomycetes</taxon>
        <taxon>Sordariomycetidae</taxon>
        <taxon>Sordariales</taxon>
        <taxon>Podosporaceae</taxon>
        <taxon>Podospora</taxon>
    </lineage>
</organism>
<evidence type="ECO:0000313" key="7">
    <source>
        <dbReference type="EMBL" id="KAK4226648.1"/>
    </source>
</evidence>
<dbReference type="Pfam" id="PF07986">
    <property type="entry name" value="TBCC"/>
    <property type="match status" value="1"/>
</dbReference>
<dbReference type="PANTHER" id="PTHR15139:SF0">
    <property type="entry name" value="TUBULIN-SPECIFIC CHAPERONE C"/>
    <property type="match status" value="1"/>
</dbReference>
<dbReference type="Gene3D" id="1.20.58.1250">
    <property type="entry name" value="Tubulin Binding Cofactor C, N-terminal domain"/>
    <property type="match status" value="1"/>
</dbReference>
<accession>A0AAN7BNL9</accession>
<evidence type="ECO:0000256" key="4">
    <source>
        <dbReference type="ARBA" id="ARBA00023186"/>
    </source>
</evidence>
<dbReference type="InterPro" id="IPR027684">
    <property type="entry name" value="TBCC"/>
</dbReference>
<dbReference type="Proteomes" id="UP001301958">
    <property type="component" value="Unassembled WGS sequence"/>
</dbReference>
<feature type="domain" description="C-CAP/cofactor C-like" evidence="6">
    <location>
        <begin position="170"/>
        <end position="318"/>
    </location>
</feature>
<evidence type="ECO:0000259" key="6">
    <source>
        <dbReference type="PROSITE" id="PS51329"/>
    </source>
</evidence>
<keyword evidence="4" id="KW-0143">Chaperone</keyword>
<reference evidence="7" key="1">
    <citation type="journal article" date="2023" name="Mol. Phylogenet. Evol.">
        <title>Genome-scale phylogeny and comparative genomics of the fungal order Sordariales.</title>
        <authorList>
            <person name="Hensen N."/>
            <person name="Bonometti L."/>
            <person name="Westerberg I."/>
            <person name="Brannstrom I.O."/>
            <person name="Guillou S."/>
            <person name="Cros-Aarteil S."/>
            <person name="Calhoun S."/>
            <person name="Haridas S."/>
            <person name="Kuo A."/>
            <person name="Mondo S."/>
            <person name="Pangilinan J."/>
            <person name="Riley R."/>
            <person name="LaButti K."/>
            <person name="Andreopoulos B."/>
            <person name="Lipzen A."/>
            <person name="Chen C."/>
            <person name="Yan M."/>
            <person name="Daum C."/>
            <person name="Ng V."/>
            <person name="Clum A."/>
            <person name="Steindorff A."/>
            <person name="Ohm R.A."/>
            <person name="Martin F."/>
            <person name="Silar P."/>
            <person name="Natvig D.O."/>
            <person name="Lalanne C."/>
            <person name="Gautier V."/>
            <person name="Ament-Velasquez S.L."/>
            <person name="Kruys A."/>
            <person name="Hutchinson M.I."/>
            <person name="Powell A.J."/>
            <person name="Barry K."/>
            <person name="Miller A.N."/>
            <person name="Grigoriev I.V."/>
            <person name="Debuchy R."/>
            <person name="Gladieux P."/>
            <person name="Hiltunen Thoren M."/>
            <person name="Johannesson H."/>
        </authorList>
    </citation>
    <scope>NUCLEOTIDE SEQUENCE</scope>
    <source>
        <strain evidence="7">CBS 990.96</strain>
    </source>
</reference>
<dbReference type="InterPro" id="IPR017901">
    <property type="entry name" value="C-CAP_CF_C-like"/>
</dbReference>
<sequence length="388" mass="42554">MSSSSTLDPKTRFHYQFQHAFSTITSQIQGLTSLSSSPSIGELRDAIDHILASISRLSMSVSDAGADNTLPAHDQKVYVDGVKALRDQLDEIRAKVEPKQVKRFAFKRRTTPSAGTTTTTTTTTTTDSRKLGSVGNTDQVVEVPKVEEEKKKVEGSDYNAELRGRERTSTVRRPSFSSAESIVITAQQDVHIVLPEAASHATAAGGQFTDLKGCVIDCLAVTGVTPFANLAVKKVVNTLIVAGRVDGSVHVTGVKNSVIFVAARQVRMHDCEGCDVYLSVKSHPIIEGCVGMRFGPWEFDGEENNTENKWEKVDDFNWLKEGVKSPNWGIIPCRERICGKEWERDGRDDGGRAEILRRVGVGRKRGVEFVDEKGEVVGFWVKGKKKSG</sequence>
<dbReference type="InterPro" id="IPR012945">
    <property type="entry name" value="Tubulin-bd_cofactor_C_dom"/>
</dbReference>
<dbReference type="InterPro" id="IPR006599">
    <property type="entry name" value="CARP_motif"/>
</dbReference>
<reference evidence="7" key="2">
    <citation type="submission" date="2023-05" db="EMBL/GenBank/DDBJ databases">
        <authorList>
            <consortium name="Lawrence Berkeley National Laboratory"/>
            <person name="Steindorff A."/>
            <person name="Hensen N."/>
            <person name="Bonometti L."/>
            <person name="Westerberg I."/>
            <person name="Brannstrom I.O."/>
            <person name="Guillou S."/>
            <person name="Cros-Aarteil S."/>
            <person name="Calhoun S."/>
            <person name="Haridas S."/>
            <person name="Kuo A."/>
            <person name="Mondo S."/>
            <person name="Pangilinan J."/>
            <person name="Riley R."/>
            <person name="Labutti K."/>
            <person name="Andreopoulos B."/>
            <person name="Lipzen A."/>
            <person name="Chen C."/>
            <person name="Yanf M."/>
            <person name="Daum C."/>
            <person name="Ng V."/>
            <person name="Clum A."/>
            <person name="Ohm R."/>
            <person name="Martin F."/>
            <person name="Silar P."/>
            <person name="Natvig D."/>
            <person name="Lalanne C."/>
            <person name="Gautier V."/>
            <person name="Ament-Velasquez S.L."/>
            <person name="Kruys A."/>
            <person name="Hutchinson M.I."/>
            <person name="Powell A.J."/>
            <person name="Barry K."/>
            <person name="Miller A.N."/>
            <person name="Grigoriev I.V."/>
            <person name="Debuchy R."/>
            <person name="Gladieux P."/>
            <person name="Thoren M.H."/>
            <person name="Johannesson H."/>
        </authorList>
    </citation>
    <scope>NUCLEOTIDE SEQUENCE</scope>
    <source>
        <strain evidence="7">CBS 990.96</strain>
    </source>
</reference>
<evidence type="ECO:0000313" key="8">
    <source>
        <dbReference type="Proteomes" id="UP001301958"/>
    </source>
</evidence>
<feature type="region of interest" description="Disordered" evidence="5">
    <location>
        <begin position="110"/>
        <end position="133"/>
    </location>
</feature>
<evidence type="ECO:0000256" key="5">
    <source>
        <dbReference type="SAM" id="MobiDB-lite"/>
    </source>
</evidence>
<keyword evidence="8" id="KW-1185">Reference proteome</keyword>
<dbReference type="AlphaFoldDB" id="A0AAN7BNL9"/>
<keyword evidence="3" id="KW-0963">Cytoplasm</keyword>
<dbReference type="InterPro" id="IPR038397">
    <property type="entry name" value="TBCC_N_sf"/>
</dbReference>
<dbReference type="GO" id="GO:0007023">
    <property type="term" value="P:post-chaperonin tubulin folding pathway"/>
    <property type="evidence" value="ECO:0007669"/>
    <property type="project" value="InterPro"/>
</dbReference>
<dbReference type="PANTHER" id="PTHR15139">
    <property type="entry name" value="TUBULIN FOLDING COFACTOR C"/>
    <property type="match status" value="1"/>
</dbReference>
<dbReference type="InterPro" id="IPR016098">
    <property type="entry name" value="CAP/MinC_C"/>
</dbReference>
<comment type="similarity">
    <text evidence="2">Belongs to the TBCC family.</text>
</comment>
<gene>
    <name evidence="7" type="ORF">QBC38DRAFT_220109</name>
</gene>
<dbReference type="SMART" id="SM00673">
    <property type="entry name" value="CARP"/>
    <property type="match status" value="1"/>
</dbReference>
<dbReference type="GO" id="GO:0005737">
    <property type="term" value="C:cytoplasm"/>
    <property type="evidence" value="ECO:0007669"/>
    <property type="project" value="UniProtKB-SubCell"/>
</dbReference>
<proteinExistence type="inferred from homology"/>
<feature type="compositionally biased region" description="Low complexity" evidence="5">
    <location>
        <begin position="116"/>
        <end position="126"/>
    </location>
</feature>
<comment type="caution">
    <text evidence="7">The sequence shown here is derived from an EMBL/GenBank/DDBJ whole genome shotgun (WGS) entry which is preliminary data.</text>
</comment>
<evidence type="ECO:0000256" key="1">
    <source>
        <dbReference type="ARBA" id="ARBA00004496"/>
    </source>
</evidence>
<dbReference type="EMBL" id="MU865344">
    <property type="protein sequence ID" value="KAK4226648.1"/>
    <property type="molecule type" value="Genomic_DNA"/>
</dbReference>
<dbReference type="PROSITE" id="PS51329">
    <property type="entry name" value="C_CAP_COFACTOR_C"/>
    <property type="match status" value="1"/>
</dbReference>
<evidence type="ECO:0000256" key="2">
    <source>
        <dbReference type="ARBA" id="ARBA00008848"/>
    </source>
</evidence>
<evidence type="ECO:0000256" key="3">
    <source>
        <dbReference type="ARBA" id="ARBA00022490"/>
    </source>
</evidence>
<dbReference type="GO" id="GO:0007021">
    <property type="term" value="P:tubulin complex assembly"/>
    <property type="evidence" value="ECO:0007669"/>
    <property type="project" value="TreeGrafter"/>
</dbReference>
<name>A0AAN7BNL9_9PEZI</name>
<comment type="subcellular location">
    <subcellularLocation>
        <location evidence="1">Cytoplasm</location>
    </subcellularLocation>
</comment>
<dbReference type="Gene3D" id="2.160.20.70">
    <property type="match status" value="1"/>
</dbReference>